<proteinExistence type="predicted"/>
<comment type="caution">
    <text evidence="2">The sequence shown here is derived from an EMBL/GenBank/DDBJ whole genome shotgun (WGS) entry which is preliminary data.</text>
</comment>
<reference evidence="2 3" key="1">
    <citation type="submission" date="2021-06" db="EMBL/GenBank/DDBJ databases">
        <authorList>
            <person name="Palmer J.M."/>
        </authorList>
    </citation>
    <scope>NUCLEOTIDE SEQUENCE [LARGE SCALE GENOMIC DNA]</scope>
    <source>
        <strain evidence="2 3">CL_MEX2019</strain>
        <tissue evidence="2">Muscle</tissue>
    </source>
</reference>
<keyword evidence="3" id="KW-1185">Reference proteome</keyword>
<evidence type="ECO:0000313" key="2">
    <source>
        <dbReference type="EMBL" id="MED6269704.1"/>
    </source>
</evidence>
<name>A0ABU7D3Z6_9TELE</name>
<accession>A0ABU7D3Z6</accession>
<evidence type="ECO:0000313" key="3">
    <source>
        <dbReference type="Proteomes" id="UP001352852"/>
    </source>
</evidence>
<dbReference type="EMBL" id="JAHUTJ010016490">
    <property type="protein sequence ID" value="MED6269704.1"/>
    <property type="molecule type" value="Genomic_DNA"/>
</dbReference>
<feature type="region of interest" description="Disordered" evidence="1">
    <location>
        <begin position="62"/>
        <end position="93"/>
    </location>
</feature>
<protein>
    <submittedName>
        <fullName evidence="2">Uncharacterized protein</fullName>
    </submittedName>
</protein>
<sequence length="93" mass="10665">MEEESHREDNTSRFYLFLVLLTDKEMLYARLIAHTCGGLATLSDSCQWSQTGCLQITFKSKKKGWERREKAPHPHPEILRPAERQPSGVYGSA</sequence>
<feature type="compositionally biased region" description="Basic and acidic residues" evidence="1">
    <location>
        <begin position="66"/>
        <end position="83"/>
    </location>
</feature>
<organism evidence="2 3">
    <name type="scientific">Characodon lateralis</name>
    <dbReference type="NCBI Taxonomy" id="208331"/>
    <lineage>
        <taxon>Eukaryota</taxon>
        <taxon>Metazoa</taxon>
        <taxon>Chordata</taxon>
        <taxon>Craniata</taxon>
        <taxon>Vertebrata</taxon>
        <taxon>Euteleostomi</taxon>
        <taxon>Actinopterygii</taxon>
        <taxon>Neopterygii</taxon>
        <taxon>Teleostei</taxon>
        <taxon>Neoteleostei</taxon>
        <taxon>Acanthomorphata</taxon>
        <taxon>Ovalentaria</taxon>
        <taxon>Atherinomorphae</taxon>
        <taxon>Cyprinodontiformes</taxon>
        <taxon>Goodeidae</taxon>
        <taxon>Characodon</taxon>
    </lineage>
</organism>
<dbReference type="Proteomes" id="UP001352852">
    <property type="component" value="Unassembled WGS sequence"/>
</dbReference>
<evidence type="ECO:0000256" key="1">
    <source>
        <dbReference type="SAM" id="MobiDB-lite"/>
    </source>
</evidence>
<gene>
    <name evidence="2" type="ORF">CHARACLAT_002406</name>
</gene>